<dbReference type="Proteomes" id="UP000251060">
    <property type="component" value="Unassembled WGS sequence"/>
</dbReference>
<reference evidence="1 2" key="1">
    <citation type="submission" date="2018-02" db="EMBL/GenBank/DDBJ databases">
        <title>Subsurface microbial communities from deep shales in Ohio and West Virginia, USA.</title>
        <authorList>
            <person name="Wrighton K."/>
        </authorList>
    </citation>
    <scope>NUCLEOTIDE SEQUENCE [LARGE SCALE GENOMIC DNA]</scope>
    <source>
        <strain evidence="1 2">DSM 10369</strain>
    </source>
</reference>
<gene>
    <name evidence="1" type="ORF">B0H22_1231</name>
</gene>
<name>A0A314ZRZ4_9EURY</name>
<comment type="caution">
    <text evidence="1">The sequence shown here is derived from an EMBL/GenBank/DDBJ whole genome shotgun (WGS) entry which is preliminary data.</text>
</comment>
<accession>A0A314ZRZ4</accession>
<protein>
    <submittedName>
        <fullName evidence="1">Uncharacterized protein</fullName>
    </submittedName>
</protein>
<evidence type="ECO:0000313" key="1">
    <source>
        <dbReference type="EMBL" id="PQV41753.1"/>
    </source>
</evidence>
<organism evidence="1 2">
    <name type="scientific">Methanohalophilus euhalobius</name>
    <dbReference type="NCBI Taxonomy" id="51203"/>
    <lineage>
        <taxon>Archaea</taxon>
        <taxon>Methanobacteriati</taxon>
        <taxon>Methanobacteriota</taxon>
        <taxon>Stenosarchaea group</taxon>
        <taxon>Methanomicrobia</taxon>
        <taxon>Methanosarcinales</taxon>
        <taxon>Methanosarcinaceae</taxon>
        <taxon>Methanohalophilus</taxon>
    </lineage>
</organism>
<proteinExistence type="predicted"/>
<dbReference type="AlphaFoldDB" id="A0A314ZRZ4"/>
<sequence>MGFESDFGDVIDVFPTIDVLEDNTDSFDDIDFTLKFNDKTFSIDCKEKIFLPIKFQGSLISTTTIYIMDRFQ</sequence>
<evidence type="ECO:0000313" key="2">
    <source>
        <dbReference type="Proteomes" id="UP000251060"/>
    </source>
</evidence>
<dbReference type="EMBL" id="PVBU01000023">
    <property type="protein sequence ID" value="PQV41753.1"/>
    <property type="molecule type" value="Genomic_DNA"/>
</dbReference>